<dbReference type="OrthoDB" id="3790593at2"/>
<proteinExistence type="predicted"/>
<dbReference type="STRING" id="2045.KR76_14640"/>
<dbReference type="HOGENOM" id="CLU_1676053_0_0_11"/>
<reference evidence="1 2" key="1">
    <citation type="journal article" date="2015" name="Genome Announc.">
        <title>Complete Genome Sequence of Steroid-Transforming Nocardioides simplex VKM Ac-2033D.</title>
        <authorList>
            <person name="Shtratnikova V.Y."/>
            <person name="Schelkunov M.I."/>
            <person name="Pekov Y.A."/>
            <person name="Fokina V.V."/>
            <person name="Logacheva M.D."/>
            <person name="Sokolov S.L."/>
            <person name="Bragin E.Y."/>
            <person name="Ashapkin V.V."/>
            <person name="Donova M.V."/>
        </authorList>
    </citation>
    <scope>NUCLEOTIDE SEQUENCE [LARGE SCALE GENOMIC DNA]</scope>
    <source>
        <strain evidence="1 2">VKM Ac-2033D</strain>
    </source>
</reference>
<dbReference type="RefSeq" id="WP_038679286.1">
    <property type="nucleotide sequence ID" value="NZ_BJMC01000009.1"/>
</dbReference>
<gene>
    <name evidence="1" type="ORF">KR76_14640</name>
</gene>
<protein>
    <submittedName>
        <fullName evidence="1">Uncharacterized protein</fullName>
    </submittedName>
</protein>
<dbReference type="EMBL" id="CP009896">
    <property type="protein sequence ID" value="AIY17690.1"/>
    <property type="molecule type" value="Genomic_DNA"/>
</dbReference>
<organism evidence="1 2">
    <name type="scientific">Nocardioides simplex</name>
    <name type="common">Arthrobacter simplex</name>
    <dbReference type="NCBI Taxonomy" id="2045"/>
    <lineage>
        <taxon>Bacteria</taxon>
        <taxon>Bacillati</taxon>
        <taxon>Actinomycetota</taxon>
        <taxon>Actinomycetes</taxon>
        <taxon>Propionibacteriales</taxon>
        <taxon>Nocardioidaceae</taxon>
        <taxon>Pimelobacter</taxon>
    </lineage>
</organism>
<dbReference type="Proteomes" id="UP000030300">
    <property type="component" value="Chromosome"/>
</dbReference>
<evidence type="ECO:0000313" key="2">
    <source>
        <dbReference type="Proteomes" id="UP000030300"/>
    </source>
</evidence>
<keyword evidence="2" id="KW-1185">Reference proteome</keyword>
<evidence type="ECO:0000313" key="1">
    <source>
        <dbReference type="EMBL" id="AIY17690.1"/>
    </source>
</evidence>
<dbReference type="AlphaFoldDB" id="A0A0A1DQN0"/>
<dbReference type="eggNOG" id="ENOG5031V78">
    <property type="taxonomic scope" value="Bacteria"/>
</dbReference>
<name>A0A0A1DQN0_NOCSI</name>
<dbReference type="KEGG" id="psim:KR76_14640"/>
<accession>A0A0A1DQN0</accession>
<sequence length="157" mass="16721">MSPRSRRLAAAAVVVAVALVVGFLWLRGSGDDDPFASYCSEVENRREQVGAALAAGPEVGLIRALPSFEALEEKSPDDIRADWQLVVARITDLEKALSDAGVDAATYDREDPPASVSADDRKAIDTAAVRLGSRETAAALSRVQQQARDVCKTPLSL</sequence>
<dbReference type="GeneID" id="96610097"/>